<dbReference type="GO" id="GO:0016491">
    <property type="term" value="F:oxidoreductase activity"/>
    <property type="evidence" value="ECO:0007669"/>
    <property type="project" value="UniProtKB-KW"/>
</dbReference>
<dbReference type="InterPro" id="IPR023210">
    <property type="entry name" value="NADP_OxRdtase_dom"/>
</dbReference>
<evidence type="ECO:0000259" key="2">
    <source>
        <dbReference type="Pfam" id="PF00248"/>
    </source>
</evidence>
<dbReference type="Gene3D" id="3.20.20.100">
    <property type="entry name" value="NADP-dependent oxidoreductase domain"/>
    <property type="match status" value="1"/>
</dbReference>
<sequence>MKFIKIPGINKRVSKLILGTMTFSPSKMDQVNSLLDSFLESGGNTLDTAHIYNDGKSEKAIGKWLKGRGNRNKVVIIDKGAHPDEYGPRVNPEAITTDLYESLDRLQTDYIDIYMLHRDNPDIPVEVIINTLNDHYNEGRIKAIGVSNWTNQRIEEANNYAKKNGLIGVSANSSNLSLAKPNEPMWPGCISVDECSLNWHEAVQMPLLSWSSQAGGFFTGRYSPNAVSDENIARVYYSEENWERYRRATELSEQIGGNTNQIALAYVLQQPFPISALIGSQNKAELYSSIKALDIHLTTDQLKWLDLRTKCRGRMGRG</sequence>
<evidence type="ECO:0000313" key="4">
    <source>
        <dbReference type="Proteomes" id="UP001145069"/>
    </source>
</evidence>
<reference evidence="3" key="1">
    <citation type="submission" date="2022-06" db="EMBL/GenBank/DDBJ databases">
        <title>Aquibacillus sp. a new bacterium isolated from soil saline samples.</title>
        <authorList>
            <person name="Galisteo C."/>
            <person name="De La Haba R."/>
            <person name="Sanchez-Porro C."/>
            <person name="Ventosa A."/>
        </authorList>
    </citation>
    <scope>NUCLEOTIDE SEQUENCE</scope>
    <source>
        <strain evidence="3">3ASR75-54</strain>
    </source>
</reference>
<dbReference type="RefSeq" id="WP_272445041.1">
    <property type="nucleotide sequence ID" value="NZ_JAMQKC010000002.1"/>
</dbReference>
<dbReference type="AlphaFoldDB" id="A0A9X3WAY4"/>
<gene>
    <name evidence="3" type="ORF">NC799_03925</name>
</gene>
<dbReference type="CDD" id="cd19082">
    <property type="entry name" value="AKR_AKR10A1_2"/>
    <property type="match status" value="1"/>
</dbReference>
<dbReference type="PRINTS" id="PR00069">
    <property type="entry name" value="ALDKETRDTASE"/>
</dbReference>
<dbReference type="SUPFAM" id="SSF51430">
    <property type="entry name" value="NAD(P)-linked oxidoreductase"/>
    <property type="match status" value="1"/>
</dbReference>
<dbReference type="EMBL" id="JAMQKC010000002">
    <property type="protein sequence ID" value="MDC3416060.1"/>
    <property type="molecule type" value="Genomic_DNA"/>
</dbReference>
<protein>
    <submittedName>
        <fullName evidence="3">Aldo/keto reductase</fullName>
    </submittedName>
</protein>
<evidence type="ECO:0000256" key="1">
    <source>
        <dbReference type="ARBA" id="ARBA00023002"/>
    </source>
</evidence>
<dbReference type="InterPro" id="IPR036812">
    <property type="entry name" value="NAD(P)_OxRdtase_dom_sf"/>
</dbReference>
<dbReference type="Proteomes" id="UP001145069">
    <property type="component" value="Unassembled WGS sequence"/>
</dbReference>
<keyword evidence="1" id="KW-0560">Oxidoreductase</keyword>
<name>A0A9X3WAY4_9BACI</name>
<keyword evidence="4" id="KW-1185">Reference proteome</keyword>
<proteinExistence type="predicted"/>
<organism evidence="3 4">
    <name type="scientific">Aquibacillus salsiterrae</name>
    <dbReference type="NCBI Taxonomy" id="2950439"/>
    <lineage>
        <taxon>Bacteria</taxon>
        <taxon>Bacillati</taxon>
        <taxon>Bacillota</taxon>
        <taxon>Bacilli</taxon>
        <taxon>Bacillales</taxon>
        <taxon>Bacillaceae</taxon>
        <taxon>Aquibacillus</taxon>
    </lineage>
</organism>
<dbReference type="GO" id="GO:0005829">
    <property type="term" value="C:cytosol"/>
    <property type="evidence" value="ECO:0007669"/>
    <property type="project" value="TreeGrafter"/>
</dbReference>
<dbReference type="PANTHER" id="PTHR43364:SF4">
    <property type="entry name" value="NAD(P)-LINKED OXIDOREDUCTASE SUPERFAMILY PROTEIN"/>
    <property type="match status" value="1"/>
</dbReference>
<dbReference type="InterPro" id="IPR020471">
    <property type="entry name" value="AKR"/>
</dbReference>
<dbReference type="Pfam" id="PF00248">
    <property type="entry name" value="Aldo_ket_red"/>
    <property type="match status" value="1"/>
</dbReference>
<dbReference type="PANTHER" id="PTHR43364">
    <property type="entry name" value="NADH-SPECIFIC METHYLGLYOXAL REDUCTASE-RELATED"/>
    <property type="match status" value="1"/>
</dbReference>
<accession>A0A9X3WAY4</accession>
<evidence type="ECO:0000313" key="3">
    <source>
        <dbReference type="EMBL" id="MDC3416060.1"/>
    </source>
</evidence>
<feature type="domain" description="NADP-dependent oxidoreductase" evidence="2">
    <location>
        <begin position="15"/>
        <end position="305"/>
    </location>
</feature>
<dbReference type="InterPro" id="IPR050523">
    <property type="entry name" value="AKR_Detox_Biosynth"/>
</dbReference>
<comment type="caution">
    <text evidence="3">The sequence shown here is derived from an EMBL/GenBank/DDBJ whole genome shotgun (WGS) entry which is preliminary data.</text>
</comment>